<keyword evidence="3" id="KW-1185">Reference proteome</keyword>
<dbReference type="Proteomes" id="UP001157418">
    <property type="component" value="Unassembled WGS sequence"/>
</dbReference>
<reference evidence="2 3" key="1">
    <citation type="submission" date="2022-01" db="EMBL/GenBank/DDBJ databases">
        <authorList>
            <person name="Xiong W."/>
            <person name="Schranz E."/>
        </authorList>
    </citation>
    <scope>NUCLEOTIDE SEQUENCE [LARGE SCALE GENOMIC DNA]</scope>
</reference>
<feature type="compositionally biased region" description="Polar residues" evidence="1">
    <location>
        <begin position="1"/>
        <end position="16"/>
    </location>
</feature>
<dbReference type="AlphaFoldDB" id="A0AAU9M9X3"/>
<name>A0AAU9M9X3_9ASTR</name>
<evidence type="ECO:0000313" key="2">
    <source>
        <dbReference type="EMBL" id="CAH1421413.1"/>
    </source>
</evidence>
<dbReference type="EMBL" id="CAKMRJ010001112">
    <property type="protein sequence ID" value="CAH1421413.1"/>
    <property type="molecule type" value="Genomic_DNA"/>
</dbReference>
<evidence type="ECO:0000256" key="1">
    <source>
        <dbReference type="SAM" id="MobiDB-lite"/>
    </source>
</evidence>
<sequence>MSLSFSDQMESRTTPPAASAADEGNNCGPSRRERETGSSKSRLPPPEAVKIMSCSKSLLFFFSSPIYPVAAALWVEELMAFPAITGEWWYGSRLVCDVGAM</sequence>
<gene>
    <name evidence="2" type="ORF">LVIROSA_LOCUS8818</name>
</gene>
<comment type="caution">
    <text evidence="2">The sequence shown here is derived from an EMBL/GenBank/DDBJ whole genome shotgun (WGS) entry which is preliminary data.</text>
</comment>
<evidence type="ECO:0000313" key="3">
    <source>
        <dbReference type="Proteomes" id="UP001157418"/>
    </source>
</evidence>
<feature type="region of interest" description="Disordered" evidence="1">
    <location>
        <begin position="1"/>
        <end position="46"/>
    </location>
</feature>
<protein>
    <submittedName>
        <fullName evidence="2">Uncharacterized protein</fullName>
    </submittedName>
</protein>
<organism evidence="2 3">
    <name type="scientific">Lactuca virosa</name>
    <dbReference type="NCBI Taxonomy" id="75947"/>
    <lineage>
        <taxon>Eukaryota</taxon>
        <taxon>Viridiplantae</taxon>
        <taxon>Streptophyta</taxon>
        <taxon>Embryophyta</taxon>
        <taxon>Tracheophyta</taxon>
        <taxon>Spermatophyta</taxon>
        <taxon>Magnoliopsida</taxon>
        <taxon>eudicotyledons</taxon>
        <taxon>Gunneridae</taxon>
        <taxon>Pentapetalae</taxon>
        <taxon>asterids</taxon>
        <taxon>campanulids</taxon>
        <taxon>Asterales</taxon>
        <taxon>Asteraceae</taxon>
        <taxon>Cichorioideae</taxon>
        <taxon>Cichorieae</taxon>
        <taxon>Lactucinae</taxon>
        <taxon>Lactuca</taxon>
    </lineage>
</organism>
<accession>A0AAU9M9X3</accession>
<proteinExistence type="predicted"/>